<keyword evidence="2" id="KW-1185">Reference proteome</keyword>
<name>A0A0K1P9W4_9BACT</name>
<dbReference type="EMBL" id="CP012332">
    <property type="protein sequence ID" value="AKU90310.1"/>
    <property type="molecule type" value="Genomic_DNA"/>
</dbReference>
<evidence type="ECO:0000313" key="2">
    <source>
        <dbReference type="Proteomes" id="UP000055590"/>
    </source>
</evidence>
<protein>
    <submittedName>
        <fullName evidence="1">Uncharacterized protein</fullName>
    </submittedName>
</protein>
<proteinExistence type="predicted"/>
<dbReference type="Proteomes" id="UP000055590">
    <property type="component" value="Chromosome"/>
</dbReference>
<evidence type="ECO:0000313" key="1">
    <source>
        <dbReference type="EMBL" id="AKU90310.1"/>
    </source>
</evidence>
<sequence length="242" mass="26176">MGHATSAADLYWLKLVQYVGTPGEETHHWPHLEPLAELVTTIDPLFGYAYEAAGVVLSSAGRFEASNEILERGIVHVPSRWQLPFFAGFNHWSALGNLDRGAELVLKASKIPGSPRYLPELAARLFASADTLDDGIAALELAIHSAADPHLRDELERRREQMLAERALCVLESAVADHRTRYGAPPASLADLEDPEARRIAASPLAAAIRLDAATGAVSSPLLPRRLMVYRPAAVPEALAAP</sequence>
<dbReference type="KEGG" id="vin:AKJ08_0697"/>
<dbReference type="STRING" id="1391653.AKJ08_0697"/>
<accession>A0A0K1P9W4</accession>
<organism evidence="1 2">
    <name type="scientific">Vulgatibacter incomptus</name>
    <dbReference type="NCBI Taxonomy" id="1391653"/>
    <lineage>
        <taxon>Bacteria</taxon>
        <taxon>Pseudomonadati</taxon>
        <taxon>Myxococcota</taxon>
        <taxon>Myxococcia</taxon>
        <taxon>Myxococcales</taxon>
        <taxon>Cystobacterineae</taxon>
        <taxon>Vulgatibacteraceae</taxon>
        <taxon>Vulgatibacter</taxon>
    </lineage>
</organism>
<dbReference type="AlphaFoldDB" id="A0A0K1P9W4"/>
<gene>
    <name evidence="1" type="ORF">AKJ08_0697</name>
</gene>
<reference evidence="1 2" key="1">
    <citation type="submission" date="2015-08" db="EMBL/GenBank/DDBJ databases">
        <authorList>
            <person name="Babu N.S."/>
            <person name="Beckwith C.J."/>
            <person name="Beseler K.G."/>
            <person name="Brison A."/>
            <person name="Carone J.V."/>
            <person name="Caskin T.P."/>
            <person name="Diamond M."/>
            <person name="Durham M.E."/>
            <person name="Foxe J.M."/>
            <person name="Go M."/>
            <person name="Henderson B.A."/>
            <person name="Jones I.B."/>
            <person name="McGettigan J.A."/>
            <person name="Micheletti S.J."/>
            <person name="Nasrallah M.E."/>
            <person name="Ortiz D."/>
            <person name="Piller C.R."/>
            <person name="Privatt S.R."/>
            <person name="Schneider S.L."/>
            <person name="Sharp S."/>
            <person name="Smith T.C."/>
            <person name="Stanton J.D."/>
            <person name="Ullery H.E."/>
            <person name="Wilson R.J."/>
            <person name="Serrano M.G."/>
            <person name="Buck G."/>
            <person name="Lee V."/>
            <person name="Wang Y."/>
            <person name="Carvalho R."/>
            <person name="Voegtly L."/>
            <person name="Shi R."/>
            <person name="Duckworth R."/>
            <person name="Johnson A."/>
            <person name="Loviza R."/>
            <person name="Walstead R."/>
            <person name="Shah Z."/>
            <person name="Kiflezghi M."/>
            <person name="Wade K."/>
            <person name="Ball S.L."/>
            <person name="Bradley K.W."/>
            <person name="Asai D.J."/>
            <person name="Bowman C.A."/>
            <person name="Russell D.A."/>
            <person name="Pope W.H."/>
            <person name="Jacobs-Sera D."/>
            <person name="Hendrix R.W."/>
            <person name="Hatfull G.F."/>
        </authorList>
    </citation>
    <scope>NUCLEOTIDE SEQUENCE [LARGE SCALE GENOMIC DNA]</scope>
    <source>
        <strain evidence="1 2">DSM 27710</strain>
    </source>
</reference>